<evidence type="ECO:0000313" key="1">
    <source>
        <dbReference type="EMBL" id="KAA6342578.1"/>
    </source>
</evidence>
<protein>
    <submittedName>
        <fullName evidence="1">Uncharacterized protein</fullName>
    </submittedName>
</protein>
<proteinExistence type="predicted"/>
<comment type="caution">
    <text evidence="1">The sequence shown here is derived from an EMBL/GenBank/DDBJ whole genome shotgun (WGS) entry which is preliminary data.</text>
</comment>
<dbReference type="EMBL" id="SNRY01000317">
    <property type="protein sequence ID" value="KAA6342578.1"/>
    <property type="molecule type" value="Genomic_DNA"/>
</dbReference>
<sequence>MSFLTKYQSPIIYLDITGLNNRITAAFLNHAIKIQKLNVGHVRIVYTEPEHYKVPQFKTAGQFNDLSEQIRGIEPLPGFANIIPDNGEIKFIPLLGFEGGRFTYVVQMSQPPMDHIYPIIGVPGFRAEYPFVTYWGNRLPLKSEDSWSNVKYAAANSIVDIYMILTKILHEN</sequence>
<dbReference type="AlphaFoldDB" id="A0A5J4S9K9"/>
<organism evidence="1">
    <name type="scientific">termite gut metagenome</name>
    <dbReference type="NCBI Taxonomy" id="433724"/>
    <lineage>
        <taxon>unclassified sequences</taxon>
        <taxon>metagenomes</taxon>
        <taxon>organismal metagenomes</taxon>
    </lineage>
</organism>
<gene>
    <name evidence="1" type="ORF">EZS27_009686</name>
</gene>
<accession>A0A5J4S9K9</accession>
<name>A0A5J4S9K9_9ZZZZ</name>
<reference evidence="1" key="1">
    <citation type="submission" date="2019-03" db="EMBL/GenBank/DDBJ databases">
        <title>Single cell metagenomics reveals metabolic interactions within the superorganism composed of flagellate Streblomastix strix and complex community of Bacteroidetes bacteria on its surface.</title>
        <authorList>
            <person name="Treitli S.C."/>
            <person name="Kolisko M."/>
            <person name="Husnik F."/>
            <person name="Keeling P."/>
            <person name="Hampl V."/>
        </authorList>
    </citation>
    <scope>NUCLEOTIDE SEQUENCE</scope>
    <source>
        <strain evidence="1">STM</strain>
    </source>
</reference>